<evidence type="ECO:0000313" key="2">
    <source>
        <dbReference type="EMBL" id="CAA2959846.1"/>
    </source>
</evidence>
<accession>A0A8S0PXK8</accession>
<sequence>MTPPPKIEPSNLFSPKQNPTAIHRPPLIPISIHQRIAPSPAKKPLYNRLFGTIDTYFDFPSGLKKWSRLGYGNEDCILTHSLANLWSSFPVIAKAQQRSSSRQAGAKSRLKIY</sequence>
<name>A0A8S0PXK8_OLEEU</name>
<gene>
    <name evidence="2" type="ORF">OLEA9_A043196</name>
</gene>
<evidence type="ECO:0000256" key="1">
    <source>
        <dbReference type="SAM" id="MobiDB-lite"/>
    </source>
</evidence>
<dbReference type="Gramene" id="OE9A043196T1">
    <property type="protein sequence ID" value="OE9A043196C1"/>
    <property type="gene ID" value="OE9A043196"/>
</dbReference>
<dbReference type="AlphaFoldDB" id="A0A8S0PXK8"/>
<proteinExistence type="predicted"/>
<feature type="compositionally biased region" description="Polar residues" evidence="1">
    <location>
        <begin position="11"/>
        <end position="20"/>
    </location>
</feature>
<dbReference type="Proteomes" id="UP000594638">
    <property type="component" value="Unassembled WGS sequence"/>
</dbReference>
<organism evidence="2 3">
    <name type="scientific">Olea europaea subsp. europaea</name>
    <dbReference type="NCBI Taxonomy" id="158383"/>
    <lineage>
        <taxon>Eukaryota</taxon>
        <taxon>Viridiplantae</taxon>
        <taxon>Streptophyta</taxon>
        <taxon>Embryophyta</taxon>
        <taxon>Tracheophyta</taxon>
        <taxon>Spermatophyta</taxon>
        <taxon>Magnoliopsida</taxon>
        <taxon>eudicotyledons</taxon>
        <taxon>Gunneridae</taxon>
        <taxon>Pentapetalae</taxon>
        <taxon>asterids</taxon>
        <taxon>lamiids</taxon>
        <taxon>Lamiales</taxon>
        <taxon>Oleaceae</taxon>
        <taxon>Oleeae</taxon>
        <taxon>Olea</taxon>
    </lineage>
</organism>
<feature type="region of interest" description="Disordered" evidence="1">
    <location>
        <begin position="1"/>
        <end position="24"/>
    </location>
</feature>
<comment type="caution">
    <text evidence="2">The sequence shown here is derived from an EMBL/GenBank/DDBJ whole genome shotgun (WGS) entry which is preliminary data.</text>
</comment>
<evidence type="ECO:0000313" key="3">
    <source>
        <dbReference type="Proteomes" id="UP000594638"/>
    </source>
</evidence>
<protein>
    <submittedName>
        <fullName evidence="2">Uncharacterized protein</fullName>
    </submittedName>
</protein>
<reference evidence="2 3" key="1">
    <citation type="submission" date="2019-12" db="EMBL/GenBank/DDBJ databases">
        <authorList>
            <person name="Alioto T."/>
            <person name="Alioto T."/>
            <person name="Gomez Garrido J."/>
        </authorList>
    </citation>
    <scope>NUCLEOTIDE SEQUENCE [LARGE SCALE GENOMIC DNA]</scope>
</reference>
<keyword evidence="3" id="KW-1185">Reference proteome</keyword>
<dbReference type="EMBL" id="CACTIH010000349">
    <property type="protein sequence ID" value="CAA2959846.1"/>
    <property type="molecule type" value="Genomic_DNA"/>
</dbReference>